<dbReference type="EMBL" id="CAXDID020000086">
    <property type="protein sequence ID" value="CAL6020665.1"/>
    <property type="molecule type" value="Genomic_DNA"/>
</dbReference>
<organism evidence="1">
    <name type="scientific">Hexamita inflata</name>
    <dbReference type="NCBI Taxonomy" id="28002"/>
    <lineage>
        <taxon>Eukaryota</taxon>
        <taxon>Metamonada</taxon>
        <taxon>Diplomonadida</taxon>
        <taxon>Hexamitidae</taxon>
        <taxon>Hexamitinae</taxon>
        <taxon>Hexamita</taxon>
    </lineage>
</organism>
<name>A0AA86QAD0_9EUKA</name>
<reference evidence="1" key="1">
    <citation type="submission" date="2023-06" db="EMBL/GenBank/DDBJ databases">
        <authorList>
            <person name="Kurt Z."/>
        </authorList>
    </citation>
    <scope>NUCLEOTIDE SEQUENCE</scope>
</reference>
<dbReference type="AlphaFoldDB" id="A0AA86QAD0"/>
<evidence type="ECO:0000313" key="2">
    <source>
        <dbReference type="EMBL" id="CAL6020665.1"/>
    </source>
</evidence>
<reference evidence="2 3" key="2">
    <citation type="submission" date="2024-07" db="EMBL/GenBank/DDBJ databases">
        <authorList>
            <person name="Akdeniz Z."/>
        </authorList>
    </citation>
    <scope>NUCLEOTIDE SEQUENCE [LARGE SCALE GENOMIC DNA]</scope>
</reference>
<protein>
    <submittedName>
        <fullName evidence="2">Hypothetical_protein</fullName>
    </submittedName>
</protein>
<keyword evidence="3" id="KW-1185">Reference proteome</keyword>
<proteinExistence type="predicted"/>
<dbReference type="EMBL" id="CATOUU010000838">
    <property type="protein sequence ID" value="CAI9953361.1"/>
    <property type="molecule type" value="Genomic_DNA"/>
</dbReference>
<evidence type="ECO:0000313" key="1">
    <source>
        <dbReference type="EMBL" id="CAI9953361.1"/>
    </source>
</evidence>
<comment type="caution">
    <text evidence="1">The sequence shown here is derived from an EMBL/GenBank/DDBJ whole genome shotgun (WGS) entry which is preliminary data.</text>
</comment>
<dbReference type="Proteomes" id="UP001642409">
    <property type="component" value="Unassembled WGS sequence"/>
</dbReference>
<accession>A0AA86QAD0</accession>
<evidence type="ECO:0000313" key="3">
    <source>
        <dbReference type="Proteomes" id="UP001642409"/>
    </source>
</evidence>
<gene>
    <name evidence="2" type="ORF">HINF_LOCUS27686</name>
    <name evidence="1" type="ORF">HINF_LOCUS41006</name>
</gene>
<sequence>MEFYDTQTQEKINIETLTADQIAQDFYQNHGDILNHKLKITKMKVKSKSQLQLNSTQDITKLNCSQQFTISNKERNKQEPEQQIIAEIIVQSDLLPQIETLIDIPDLCIIHDVIYLIDYQQQIINRSRFDLMTSEQFNKSFYVAINQLIDEQSITYSKRSTLTKTKFQLRQLIKVCGKYNISEIEGHFIYSVESNLSKYTKQQIQDAILYPEIKRCQHIQLEKDMHEIAIYSYLILVKECQQIMGFNELKQCEIENWHLKNFHNRVSILFTRQIQ</sequence>